<reference evidence="1 2" key="1">
    <citation type="journal article" date="2022" name="Nat. Ecol. Evol.">
        <title>A masculinizing supergene underlies an exaggerated male reproductive morph in a spider.</title>
        <authorList>
            <person name="Hendrickx F."/>
            <person name="De Corte Z."/>
            <person name="Sonet G."/>
            <person name="Van Belleghem S.M."/>
            <person name="Kostlbacher S."/>
            <person name="Vangestel C."/>
        </authorList>
    </citation>
    <scope>NUCLEOTIDE SEQUENCE [LARGE SCALE GENOMIC DNA]</scope>
    <source>
        <strain evidence="1">W744_W776</strain>
    </source>
</reference>
<name>A0AAV6VQ76_9ARAC</name>
<dbReference type="Proteomes" id="UP000827092">
    <property type="component" value="Unassembled WGS sequence"/>
</dbReference>
<evidence type="ECO:0008006" key="3">
    <source>
        <dbReference type="Google" id="ProtNLM"/>
    </source>
</evidence>
<dbReference type="EMBL" id="JAFNEN010000042">
    <property type="protein sequence ID" value="KAG8198218.1"/>
    <property type="molecule type" value="Genomic_DNA"/>
</dbReference>
<comment type="caution">
    <text evidence="1">The sequence shown here is derived from an EMBL/GenBank/DDBJ whole genome shotgun (WGS) entry which is preliminary data.</text>
</comment>
<dbReference type="AlphaFoldDB" id="A0AAV6VQ76"/>
<organism evidence="1 2">
    <name type="scientific">Oedothorax gibbosus</name>
    <dbReference type="NCBI Taxonomy" id="931172"/>
    <lineage>
        <taxon>Eukaryota</taxon>
        <taxon>Metazoa</taxon>
        <taxon>Ecdysozoa</taxon>
        <taxon>Arthropoda</taxon>
        <taxon>Chelicerata</taxon>
        <taxon>Arachnida</taxon>
        <taxon>Araneae</taxon>
        <taxon>Araneomorphae</taxon>
        <taxon>Entelegynae</taxon>
        <taxon>Araneoidea</taxon>
        <taxon>Linyphiidae</taxon>
        <taxon>Erigoninae</taxon>
        <taxon>Oedothorax</taxon>
    </lineage>
</organism>
<evidence type="ECO:0000313" key="1">
    <source>
        <dbReference type="EMBL" id="KAG8198218.1"/>
    </source>
</evidence>
<evidence type="ECO:0000313" key="2">
    <source>
        <dbReference type="Proteomes" id="UP000827092"/>
    </source>
</evidence>
<keyword evidence="2" id="KW-1185">Reference proteome</keyword>
<accession>A0AAV6VQ76</accession>
<sequence>MAKTMKGPFGRTVSSVTRRLHPKRWEWRQRVAASRGEGQGTVIRTDDDFKRINSVLLWEDEISRSFRNEGHSQVQVDSRHVSCPIEW</sequence>
<protein>
    <recommendedName>
        <fullName evidence="3">Transposase</fullName>
    </recommendedName>
</protein>
<proteinExistence type="predicted"/>
<gene>
    <name evidence="1" type="ORF">JTE90_015314</name>
</gene>